<proteinExistence type="predicted"/>
<protein>
    <recommendedName>
        <fullName evidence="4">MD-2-related lipid-recognition domain-containing protein</fullName>
    </recommendedName>
</protein>
<keyword evidence="3" id="KW-1185">Reference proteome</keyword>
<evidence type="ECO:0000256" key="1">
    <source>
        <dbReference type="SAM" id="Phobius"/>
    </source>
</evidence>
<keyword evidence="1" id="KW-1133">Transmembrane helix</keyword>
<dbReference type="EnsemblMetazoa" id="MESCA000292-RA">
    <property type="protein sequence ID" value="MESCA000292-PA"/>
    <property type="gene ID" value="MESCA000292"/>
</dbReference>
<keyword evidence="1" id="KW-0472">Membrane</keyword>
<dbReference type="EMBL" id="CAQQ02166548">
    <property type="status" value="NOT_ANNOTATED_CDS"/>
    <property type="molecule type" value="Genomic_DNA"/>
</dbReference>
<dbReference type="Pfam" id="PF06477">
    <property type="entry name" value="DUF1091"/>
    <property type="match status" value="1"/>
</dbReference>
<reference evidence="3" key="1">
    <citation type="submission" date="2013-02" db="EMBL/GenBank/DDBJ databases">
        <authorList>
            <person name="Hughes D."/>
        </authorList>
    </citation>
    <scope>NUCLEOTIDE SEQUENCE</scope>
    <source>
        <strain>Durham</strain>
        <strain evidence="3">NC isolate 2 -- Noor lab</strain>
    </source>
</reference>
<feature type="transmembrane region" description="Helical" evidence="1">
    <location>
        <begin position="70"/>
        <end position="89"/>
    </location>
</feature>
<keyword evidence="1" id="KW-0812">Transmembrane</keyword>
<dbReference type="Proteomes" id="UP000015102">
    <property type="component" value="Unassembled WGS sequence"/>
</dbReference>
<accession>T1GAN3</accession>
<dbReference type="InterPro" id="IPR010512">
    <property type="entry name" value="DUF1091"/>
</dbReference>
<dbReference type="HOGENOM" id="CLU_2349067_0_0_1"/>
<evidence type="ECO:0000313" key="3">
    <source>
        <dbReference type="Proteomes" id="UP000015102"/>
    </source>
</evidence>
<evidence type="ECO:0008006" key="4">
    <source>
        <dbReference type="Google" id="ProtNLM"/>
    </source>
</evidence>
<evidence type="ECO:0000313" key="2">
    <source>
        <dbReference type="EnsemblMetazoa" id="MESCA000292-PA"/>
    </source>
</evidence>
<name>T1GAN3_MEGSC</name>
<reference evidence="2" key="2">
    <citation type="submission" date="2015-06" db="UniProtKB">
        <authorList>
            <consortium name="EnsemblMetazoa"/>
        </authorList>
    </citation>
    <scope>IDENTIFICATION</scope>
</reference>
<organism evidence="2 3">
    <name type="scientific">Megaselia scalaris</name>
    <name type="common">Humpbacked fly</name>
    <name type="synonym">Phora scalaris</name>
    <dbReference type="NCBI Taxonomy" id="36166"/>
    <lineage>
        <taxon>Eukaryota</taxon>
        <taxon>Metazoa</taxon>
        <taxon>Ecdysozoa</taxon>
        <taxon>Arthropoda</taxon>
        <taxon>Hexapoda</taxon>
        <taxon>Insecta</taxon>
        <taxon>Pterygota</taxon>
        <taxon>Neoptera</taxon>
        <taxon>Endopterygota</taxon>
        <taxon>Diptera</taxon>
        <taxon>Brachycera</taxon>
        <taxon>Muscomorpha</taxon>
        <taxon>Platypezoidea</taxon>
        <taxon>Phoridae</taxon>
        <taxon>Megaseliini</taxon>
        <taxon>Megaselia</taxon>
    </lineage>
</organism>
<dbReference type="EMBL" id="CAQQ02166549">
    <property type="status" value="NOT_ANNOTATED_CDS"/>
    <property type="molecule type" value="Genomic_DNA"/>
</dbReference>
<sequence>MKSCPVKKGIFYIHDYRIDEEMLPSYVPEANFRVILELTLPNKGNLANVTINGYIDKSKGFNNLKMFNEIFFLCKTYECGFLVWVWWILSNVLLSFW</sequence>
<dbReference type="AlphaFoldDB" id="T1GAN3"/>